<evidence type="ECO:0000313" key="2">
    <source>
        <dbReference type="EMBL" id="KZP09771.1"/>
    </source>
</evidence>
<dbReference type="EMBL" id="KV417693">
    <property type="protein sequence ID" value="KZP09771.1"/>
    <property type="molecule type" value="Genomic_DNA"/>
</dbReference>
<feature type="compositionally biased region" description="Basic residues" evidence="1">
    <location>
        <begin position="431"/>
        <end position="442"/>
    </location>
</feature>
<feature type="region of interest" description="Disordered" evidence="1">
    <location>
        <begin position="430"/>
        <end position="451"/>
    </location>
</feature>
<organism evidence="2">
    <name type="scientific">Athelia psychrophila</name>
    <dbReference type="NCBI Taxonomy" id="1759441"/>
    <lineage>
        <taxon>Eukaryota</taxon>
        <taxon>Fungi</taxon>
        <taxon>Dikarya</taxon>
        <taxon>Basidiomycota</taxon>
        <taxon>Agaricomycotina</taxon>
        <taxon>Agaricomycetes</taxon>
        <taxon>Agaricomycetidae</taxon>
        <taxon>Atheliales</taxon>
        <taxon>Atheliaceae</taxon>
        <taxon>Athelia</taxon>
    </lineage>
</organism>
<evidence type="ECO:0000256" key="1">
    <source>
        <dbReference type="SAM" id="MobiDB-lite"/>
    </source>
</evidence>
<gene>
    <name evidence="2" type="ORF">FIBSPDRAFT_900276</name>
</gene>
<sequence>MSSNIADEQFWSELAILLDTPWPGGEPGVILDPGSGSGSLVTIDQPAPPLDGDVELPPWVDQDGLVMVCTPQDGLVRIHFLGEIEQKGLMGHDPSDASYYFAGDGQEVDTLVPIGYCYSSSSMGKRRAVPIYSNYSGPTPDVILEIWAGFAFEEKLVFGPHGYAPFFPIELPLTGLPPVWQTLGFAEDDRFLEHLALQRQGWALADLTGTPVIVATPGATAFAEFAPTPLHTLATLPDDGITEDSMPTVEALAYRQTHSKRKRRRSSDGSFTAKNQKSDDSCPAGLLKLINNAEAGKTIRQFILFEGGHVTATVITEAVIDDLSHFPGAKKHLHAANYTKQNTCYSWAANIYGQTKQLHWDSADTALDQGIVMVQHVSEEMVMMITQLIRWHFGDDLDPNYRVPDAIIVFAKDLLAAFLWDCNREPQAGQKMKRKGITSRRRQNLDPTSDLRNKWLSPSDLTFIHRRHATIKASRDSDPAIDIELQRLVSLAKDFQQPAPRPFAIDRNDQAQQSKRKTAAAQYLGASGSGHTE</sequence>
<accession>A0A165YPC1</accession>
<reference evidence="2" key="1">
    <citation type="journal article" date="2016" name="Mol. Biol. Evol.">
        <title>Comparative Genomics of Early-Diverging Mushroom-Forming Fungi Provides Insights into the Origins of Lignocellulose Decay Capabilities.</title>
        <authorList>
            <person name="Nagy L.G."/>
            <person name="Riley R."/>
            <person name="Tritt A."/>
            <person name="Adam C."/>
            <person name="Daum C."/>
            <person name="Floudas D."/>
            <person name="Sun H."/>
            <person name="Yadav J.S."/>
            <person name="Pangilinan J."/>
            <person name="Larsson K.H."/>
            <person name="Matsuura K."/>
            <person name="Barry K."/>
            <person name="Labutti K."/>
            <person name="Kuo R."/>
            <person name="Ohm R.A."/>
            <person name="Bhattacharya S.S."/>
            <person name="Shirouzu T."/>
            <person name="Yoshinaga Y."/>
            <person name="Martin F.M."/>
            <person name="Grigoriev I.V."/>
            <person name="Hibbett D.S."/>
        </authorList>
    </citation>
    <scope>NUCLEOTIDE SEQUENCE [LARGE SCALE GENOMIC DNA]</scope>
    <source>
        <strain evidence="2">CBS 109695</strain>
    </source>
</reference>
<proteinExistence type="predicted"/>
<feature type="region of interest" description="Disordered" evidence="1">
    <location>
        <begin position="499"/>
        <end position="533"/>
    </location>
</feature>
<name>A0A165YPC1_9AGAM</name>
<feature type="region of interest" description="Disordered" evidence="1">
    <location>
        <begin position="254"/>
        <end position="280"/>
    </location>
</feature>
<protein>
    <submittedName>
        <fullName evidence="2">Uncharacterized protein</fullName>
    </submittedName>
</protein>
<dbReference type="AlphaFoldDB" id="A0A165YPC1"/>